<dbReference type="Pfam" id="PF17407">
    <property type="entry name" value="Nrap_D6"/>
    <property type="match status" value="1"/>
</dbReference>
<dbReference type="Pfam" id="PF17405">
    <property type="entry name" value="Nrap_D4"/>
    <property type="match status" value="1"/>
</dbReference>
<feature type="domain" description="Nrap protein" evidence="11">
    <location>
        <begin position="811"/>
        <end position="966"/>
    </location>
</feature>
<evidence type="ECO:0000256" key="1">
    <source>
        <dbReference type="ARBA" id="ARBA00004604"/>
    </source>
</evidence>
<reference evidence="14" key="1">
    <citation type="submission" date="2020-06" db="EMBL/GenBank/DDBJ databases">
        <title>A chromosome-scale genome assembly of Talaromyces rugulosus W13939.</title>
        <authorList>
            <person name="Wang B."/>
            <person name="Guo L."/>
            <person name="Ye K."/>
            <person name="Wang L."/>
        </authorList>
    </citation>
    <scope>NUCLEOTIDE SEQUENCE [LARGE SCALE GENOMIC DNA]</scope>
    <source>
        <strain evidence="14">W13939</strain>
    </source>
</reference>
<gene>
    <name evidence="13" type="ORF">TRUGW13939_11579</name>
</gene>
<evidence type="ECO:0000313" key="13">
    <source>
        <dbReference type="EMBL" id="QKX64405.1"/>
    </source>
</evidence>
<evidence type="ECO:0000313" key="14">
    <source>
        <dbReference type="Proteomes" id="UP000509510"/>
    </source>
</evidence>
<accession>A0A7H8RFP7</accession>
<evidence type="ECO:0000256" key="5">
    <source>
        <dbReference type="RuleBase" id="RU364032"/>
    </source>
</evidence>
<comment type="subcellular location">
    <subcellularLocation>
        <location evidence="1 5">Nucleus</location>
        <location evidence="1 5">Nucleolus</location>
    </subcellularLocation>
</comment>
<evidence type="ECO:0000259" key="8">
    <source>
        <dbReference type="Pfam" id="PF17403"/>
    </source>
</evidence>
<evidence type="ECO:0000256" key="4">
    <source>
        <dbReference type="ARBA" id="ARBA00023242"/>
    </source>
</evidence>
<evidence type="ECO:0000256" key="6">
    <source>
        <dbReference type="SAM" id="MobiDB-lite"/>
    </source>
</evidence>
<dbReference type="PANTHER" id="PTHR17972">
    <property type="entry name" value="NUCLEOLAR RNA-ASSOCIATED PROTEIN"/>
    <property type="match status" value="1"/>
</dbReference>
<dbReference type="AlphaFoldDB" id="A0A7H8RFP7"/>
<feature type="domain" description="Nrap protein" evidence="10">
    <location>
        <begin position="624"/>
        <end position="809"/>
    </location>
</feature>
<dbReference type="InterPro" id="IPR035371">
    <property type="entry name" value="Nrap_D6"/>
</dbReference>
<sequence length="1101" mass="123677">MQDPQPKRRRLNDIDGQEHSGNDHGANGSGKTTQWDSSGRPQTQEGGASAGRAAEVGRAAGLSKSGLFKLQTDELLAELKPDYDNVISRIQTSLRKIKDTINNTPERGENQARAAQKEMLDAHKITVPFPHPVPDENSRYPLSFLPPADVSVIGNLYLRAGVRAAEVLDIDLAVTMPKAMFQAKDFRNYRFFHKRAYYIACIAAALKKARLPFTIQYGYYDGDTLRPIILMEPTEDAPVGSRFRIRIMTALEDETFPISHTLPNKNNIRSTDLTDQETPSVEEKPTSFYNAALRSEIATIQYQKWLQSKMKQHESMRDACSLGHIWLRQRGFSSSIEMGGFGNFEWIVLIGLLFESGGPSGQPVLLSSYSSYQIFKATLQFLAGRDLMHPLLLFANDVQSPAGEPVLYDGKRGLNILYKMAAWSYKRLRHECKLALSLLNDPLCDNFNKVFILQADNPMLRFDRLVSIAPHPKPVGSLSLRQYQNRVYDILERSLGDRADAIHIWTNTVPPCPLSAKASRKVVHDHIYIGLKLNSENVNRLVDHGPPVESQSETLSFREFWGEKSELRRFRDGSILESLVWSEQASVVDQIIVYTLCRHLKVSTGSLRCIGNEFDRELLRFSGSRSHIPSLFQKIYDAFQSLQSSLQNMDDIPLLIRQLQPSSTALRDTATISEQDGMVDKPVDIVLQLESSAKWPDDLVGIQMTKVAFLERIGDLLRENGAIHSFKIGLENEGRLLMNQAFLDIVHTSGFAFRLRLHHDREAILLERKLKESDLNARSKENAGAALSEYKKTFVQSPRLTQTIKTLSTRFPLLSPTVRLMKYWFDSHLISQVTEEFVELVTIHTFVSLQPWDPPSSLMSGFYQTLALLSRWNWKQEPLVLNMGDLSSDDIKAIETRFAAWRNIDPAMKKVTMIIASDIDHDGVTWTLDNHPPKVVAGHISRLAQVAVEALGKNPEELDLDNLFKPHLTSYDFLIHLDVKQNNKTSKVATKFKNLELPGSSSSKSQNLGRLYVDELGTLFGNCALFFYSDEQRGIIAGLWKPESTSVKPLSLKAAYSSAPAGDSRSSAEQAPGVVLNKKAILNEIVRLGGSLVQSVEYGAH</sequence>
<feature type="domain" description="Nrap protein" evidence="12">
    <location>
        <begin position="968"/>
        <end position="1096"/>
    </location>
</feature>
<feature type="domain" description="Nrap protein" evidence="9">
    <location>
        <begin position="479"/>
        <end position="601"/>
    </location>
</feature>
<keyword evidence="3 5" id="KW-0694">RNA-binding</keyword>
<dbReference type="OrthoDB" id="10251401at2759"/>
<dbReference type="Proteomes" id="UP000509510">
    <property type="component" value="Chromosome VI"/>
</dbReference>
<dbReference type="Gene3D" id="3.30.70.3030">
    <property type="match status" value="1"/>
</dbReference>
<dbReference type="PANTHER" id="PTHR17972:SF0">
    <property type="entry name" value="NUCLEOLAR PROTEIN 6"/>
    <property type="match status" value="1"/>
</dbReference>
<dbReference type="InterPro" id="IPR035370">
    <property type="entry name" value="Nrap_D5"/>
</dbReference>
<feature type="compositionally biased region" description="Polar residues" evidence="6">
    <location>
        <begin position="29"/>
        <end position="44"/>
    </location>
</feature>
<dbReference type="GeneID" id="55999056"/>
<dbReference type="GO" id="GO:0032040">
    <property type="term" value="C:small-subunit processome"/>
    <property type="evidence" value="ECO:0007669"/>
    <property type="project" value="TreeGrafter"/>
</dbReference>
<dbReference type="GO" id="GO:0006364">
    <property type="term" value="P:rRNA processing"/>
    <property type="evidence" value="ECO:0007669"/>
    <property type="project" value="UniProtKB-KW"/>
</dbReference>
<evidence type="ECO:0000259" key="7">
    <source>
        <dbReference type="Pfam" id="PF03813"/>
    </source>
</evidence>
<dbReference type="InterPro" id="IPR005554">
    <property type="entry name" value="NOL6/Upt22"/>
</dbReference>
<keyword evidence="5" id="KW-0687">Ribonucleoprotein</keyword>
<dbReference type="Pfam" id="PF17406">
    <property type="entry name" value="Nrap_D5"/>
    <property type="match status" value="1"/>
</dbReference>
<dbReference type="GO" id="GO:0034456">
    <property type="term" value="C:UTP-C complex"/>
    <property type="evidence" value="ECO:0007669"/>
    <property type="project" value="TreeGrafter"/>
</dbReference>
<feature type="domain" description="Nrap protein" evidence="7">
    <location>
        <begin position="170"/>
        <end position="311"/>
    </location>
</feature>
<dbReference type="KEGG" id="trg:TRUGW13939_11579"/>
<evidence type="ECO:0000259" key="12">
    <source>
        <dbReference type="Pfam" id="PF17407"/>
    </source>
</evidence>
<name>A0A7H8RFP7_TALRU</name>
<dbReference type="Pfam" id="PF17404">
    <property type="entry name" value="Nrap_D3"/>
    <property type="match status" value="1"/>
</dbReference>
<dbReference type="RefSeq" id="XP_035350578.1">
    <property type="nucleotide sequence ID" value="XM_035494685.1"/>
</dbReference>
<dbReference type="Pfam" id="PF03813">
    <property type="entry name" value="Nrap"/>
    <property type="match status" value="1"/>
</dbReference>
<feature type="compositionally biased region" description="Basic and acidic residues" evidence="6">
    <location>
        <begin position="11"/>
        <end position="22"/>
    </location>
</feature>
<evidence type="ECO:0000256" key="3">
    <source>
        <dbReference type="ARBA" id="ARBA00022884"/>
    </source>
</evidence>
<feature type="region of interest" description="Disordered" evidence="6">
    <location>
        <begin position="1"/>
        <end position="54"/>
    </location>
</feature>
<dbReference type="Gene3D" id="1.10.1410.10">
    <property type="match status" value="1"/>
</dbReference>
<feature type="domain" description="Nrap protein" evidence="8">
    <location>
        <begin position="316"/>
        <end position="453"/>
    </location>
</feature>
<dbReference type="InterPro" id="IPR035369">
    <property type="entry name" value="Nrap_D4"/>
</dbReference>
<protein>
    <recommendedName>
        <fullName evidence="5">U3 small nucleolar RNA-associated protein 22</fullName>
    </recommendedName>
</protein>
<keyword evidence="4 5" id="KW-0539">Nucleus</keyword>
<dbReference type="GO" id="GO:0032545">
    <property type="term" value="C:CURI complex"/>
    <property type="evidence" value="ECO:0007669"/>
    <property type="project" value="TreeGrafter"/>
</dbReference>
<evidence type="ECO:0000259" key="11">
    <source>
        <dbReference type="Pfam" id="PF17406"/>
    </source>
</evidence>
<keyword evidence="5" id="KW-0698">rRNA processing</keyword>
<keyword evidence="14" id="KW-1185">Reference proteome</keyword>
<dbReference type="GO" id="GO:0006409">
    <property type="term" value="P:tRNA export from nucleus"/>
    <property type="evidence" value="ECO:0007669"/>
    <property type="project" value="TreeGrafter"/>
</dbReference>
<evidence type="ECO:0000256" key="2">
    <source>
        <dbReference type="ARBA" id="ARBA00006674"/>
    </source>
</evidence>
<evidence type="ECO:0000259" key="9">
    <source>
        <dbReference type="Pfam" id="PF17404"/>
    </source>
</evidence>
<dbReference type="InterPro" id="IPR035367">
    <property type="entry name" value="Nrap_D2"/>
</dbReference>
<dbReference type="InterPro" id="IPR035368">
    <property type="entry name" value="Nrap_D3"/>
</dbReference>
<evidence type="ECO:0000259" key="10">
    <source>
        <dbReference type="Pfam" id="PF17405"/>
    </source>
</evidence>
<dbReference type="GO" id="GO:0003723">
    <property type="term" value="F:RNA binding"/>
    <property type="evidence" value="ECO:0007669"/>
    <property type="project" value="UniProtKB-KW"/>
</dbReference>
<dbReference type="InterPro" id="IPR035082">
    <property type="entry name" value="Nrap_D1"/>
</dbReference>
<dbReference type="Pfam" id="PF17403">
    <property type="entry name" value="Nrap_D2"/>
    <property type="match status" value="1"/>
</dbReference>
<keyword evidence="5" id="KW-0690">Ribosome biogenesis</keyword>
<proteinExistence type="inferred from homology"/>
<organism evidence="13 14">
    <name type="scientific">Talaromyces rugulosus</name>
    <name type="common">Penicillium rugulosum</name>
    <dbReference type="NCBI Taxonomy" id="121627"/>
    <lineage>
        <taxon>Eukaryota</taxon>
        <taxon>Fungi</taxon>
        <taxon>Dikarya</taxon>
        <taxon>Ascomycota</taxon>
        <taxon>Pezizomycotina</taxon>
        <taxon>Eurotiomycetes</taxon>
        <taxon>Eurotiomycetidae</taxon>
        <taxon>Eurotiales</taxon>
        <taxon>Trichocomaceae</taxon>
        <taxon>Talaromyces</taxon>
        <taxon>Talaromyces sect. Islandici</taxon>
    </lineage>
</organism>
<dbReference type="EMBL" id="CP055903">
    <property type="protein sequence ID" value="QKX64405.1"/>
    <property type="molecule type" value="Genomic_DNA"/>
</dbReference>
<comment type="similarity">
    <text evidence="2 5">Belongs to the NRAP family.</text>
</comment>
<feature type="compositionally biased region" description="Low complexity" evidence="6">
    <location>
        <begin position="45"/>
        <end position="54"/>
    </location>
</feature>